<evidence type="ECO:0000256" key="5">
    <source>
        <dbReference type="SAM" id="MobiDB-lite"/>
    </source>
</evidence>
<proteinExistence type="inferred from homology"/>
<evidence type="ECO:0000313" key="7">
    <source>
        <dbReference type="Proteomes" id="UP001209486"/>
    </source>
</evidence>
<organism evidence="6 7">
    <name type="scientific">Mobiluncus mulieris</name>
    <dbReference type="NCBI Taxonomy" id="2052"/>
    <lineage>
        <taxon>Bacteria</taxon>
        <taxon>Bacillati</taxon>
        <taxon>Actinomycetota</taxon>
        <taxon>Actinomycetes</taxon>
        <taxon>Actinomycetales</taxon>
        <taxon>Actinomycetaceae</taxon>
        <taxon>Mobiluncus</taxon>
    </lineage>
</organism>
<comment type="similarity">
    <text evidence="4">Belongs to the HypA/HybF family.</text>
</comment>
<feature type="binding site" evidence="4">
    <location>
        <position position="78"/>
    </location>
    <ligand>
        <name>Zn(2+)</name>
        <dbReference type="ChEBI" id="CHEBI:29105"/>
    </ligand>
</feature>
<evidence type="ECO:0000256" key="2">
    <source>
        <dbReference type="ARBA" id="ARBA00022723"/>
    </source>
</evidence>
<dbReference type="Gene3D" id="3.30.2320.80">
    <property type="match status" value="1"/>
</dbReference>
<protein>
    <recommendedName>
        <fullName evidence="4">Hydrogenase maturation factor HypA</fullName>
    </recommendedName>
</protein>
<feature type="region of interest" description="Disordered" evidence="5">
    <location>
        <begin position="123"/>
        <end position="143"/>
    </location>
</feature>
<accession>A0ABD4TX32</accession>
<feature type="binding site" evidence="4">
    <location>
        <position position="4"/>
    </location>
    <ligand>
        <name>Ni(2+)</name>
        <dbReference type="ChEBI" id="CHEBI:49786"/>
    </ligand>
</feature>
<dbReference type="AlphaFoldDB" id="A0ABD4TX32"/>
<dbReference type="InterPro" id="IPR000688">
    <property type="entry name" value="HypA/HybF"/>
</dbReference>
<dbReference type="HAMAP" id="MF_00213">
    <property type="entry name" value="HypA_HybF"/>
    <property type="match status" value="1"/>
</dbReference>
<dbReference type="Pfam" id="PF01155">
    <property type="entry name" value="HypA"/>
    <property type="match status" value="1"/>
</dbReference>
<name>A0ABD4TX32_9ACTO</name>
<dbReference type="GO" id="GO:0016151">
    <property type="term" value="F:nickel cation binding"/>
    <property type="evidence" value="ECO:0007669"/>
    <property type="project" value="UniProtKB-UniRule"/>
</dbReference>
<feature type="binding site" evidence="4">
    <location>
        <position position="75"/>
    </location>
    <ligand>
        <name>Zn(2+)</name>
        <dbReference type="ChEBI" id="CHEBI:29105"/>
    </ligand>
</feature>
<evidence type="ECO:0000313" key="6">
    <source>
        <dbReference type="EMBL" id="MCU9968935.1"/>
    </source>
</evidence>
<comment type="function">
    <text evidence="4">Involved in the maturation of [NiFe] hydrogenases. Required for nickel insertion into the metal center of the hydrogenase.</text>
</comment>
<dbReference type="PANTHER" id="PTHR34535">
    <property type="entry name" value="HYDROGENASE MATURATION FACTOR HYPA"/>
    <property type="match status" value="1"/>
</dbReference>
<dbReference type="GO" id="GO:0008270">
    <property type="term" value="F:zinc ion binding"/>
    <property type="evidence" value="ECO:0007669"/>
    <property type="project" value="UniProtKB-UniRule"/>
</dbReference>
<feature type="binding site" evidence="4">
    <location>
        <position position="95"/>
    </location>
    <ligand>
        <name>Zn(2+)</name>
        <dbReference type="ChEBI" id="CHEBI:29105"/>
    </ligand>
</feature>
<dbReference type="EMBL" id="VSZY01000007">
    <property type="protein sequence ID" value="MCU9968935.1"/>
    <property type="molecule type" value="Genomic_DNA"/>
</dbReference>
<dbReference type="Proteomes" id="UP001209486">
    <property type="component" value="Unassembled WGS sequence"/>
</dbReference>
<keyword evidence="1 4" id="KW-0533">Nickel</keyword>
<feature type="binding site" evidence="4">
    <location>
        <position position="92"/>
    </location>
    <ligand>
        <name>Zn(2+)</name>
        <dbReference type="ChEBI" id="CHEBI:29105"/>
    </ligand>
</feature>
<feature type="compositionally biased region" description="Polar residues" evidence="5">
    <location>
        <begin position="129"/>
        <end position="143"/>
    </location>
</feature>
<keyword evidence="3 4" id="KW-0862">Zinc</keyword>
<dbReference type="PANTHER" id="PTHR34535:SF3">
    <property type="entry name" value="HYDROGENASE MATURATION FACTOR HYPA"/>
    <property type="match status" value="1"/>
</dbReference>
<evidence type="ECO:0000256" key="1">
    <source>
        <dbReference type="ARBA" id="ARBA00022596"/>
    </source>
</evidence>
<reference evidence="6 7" key="1">
    <citation type="submission" date="2019-08" db="EMBL/GenBank/DDBJ databases">
        <title>Comparison of rpoB and gyrB Sequences from Mobiluncus Species and Development of a Multiplex PCR Method for Clinical Detection of Mobiluncus curtisii and Mobiluncus mulieris.</title>
        <authorList>
            <person name="Yang L."/>
            <person name="Shen Y."/>
            <person name="Xu G."/>
            <person name="Shu L.-B."/>
            <person name="Hu J."/>
            <person name="Zhang R."/>
            <person name="Wang Y."/>
            <person name="Zhou H.-W."/>
            <person name="Zhang X."/>
        </authorList>
    </citation>
    <scope>NUCLEOTIDE SEQUENCE [LARGE SCALE GENOMIC DNA]</scope>
    <source>
        <strain evidence="6 7">M26</strain>
    </source>
</reference>
<evidence type="ECO:0000256" key="4">
    <source>
        <dbReference type="HAMAP-Rule" id="MF_00213"/>
    </source>
</evidence>
<evidence type="ECO:0000256" key="3">
    <source>
        <dbReference type="ARBA" id="ARBA00022833"/>
    </source>
</evidence>
<sequence>MVMHELGLLTAVVEAILQAADTASASKVNEVSLKVGTLSGAVPEALYGAWPIATDRTICEDAQLRLNVIPATVYCSKCRQNVTIDEFFALLCPVCATPTGQLATGREFEIEWVEWDCPDTVGAPAAGTDTGSMLATTNTSKLD</sequence>
<keyword evidence="2 4" id="KW-0479">Metal-binding</keyword>
<gene>
    <name evidence="4" type="primary">hypA</name>
    <name evidence="6" type="ORF">FYZ43_05885</name>
</gene>
<comment type="caution">
    <text evidence="6">The sequence shown here is derived from an EMBL/GenBank/DDBJ whole genome shotgun (WGS) entry which is preliminary data.</text>
</comment>